<evidence type="ECO:0000313" key="1">
    <source>
        <dbReference type="EMBL" id="KAJ7393471.1"/>
    </source>
</evidence>
<comment type="caution">
    <text evidence="1">The sequence shown here is derived from an EMBL/GenBank/DDBJ whole genome shotgun (WGS) entry which is preliminary data.</text>
</comment>
<evidence type="ECO:0000313" key="2">
    <source>
        <dbReference type="Proteomes" id="UP001163046"/>
    </source>
</evidence>
<accession>A0A9X0A4U2</accession>
<dbReference type="EMBL" id="MU825398">
    <property type="protein sequence ID" value="KAJ7393471.1"/>
    <property type="molecule type" value="Genomic_DNA"/>
</dbReference>
<reference evidence="1" key="1">
    <citation type="submission" date="2023-01" db="EMBL/GenBank/DDBJ databases">
        <title>Genome assembly of the deep-sea coral Lophelia pertusa.</title>
        <authorList>
            <person name="Herrera S."/>
            <person name="Cordes E."/>
        </authorList>
    </citation>
    <scope>NUCLEOTIDE SEQUENCE</scope>
    <source>
        <strain evidence="1">USNM1676648</strain>
        <tissue evidence="1">Polyp</tissue>
    </source>
</reference>
<protein>
    <submittedName>
        <fullName evidence="1">Uncharacterized protein</fullName>
    </submittedName>
</protein>
<keyword evidence="2" id="KW-1185">Reference proteome</keyword>
<organism evidence="1 2">
    <name type="scientific">Desmophyllum pertusum</name>
    <dbReference type="NCBI Taxonomy" id="174260"/>
    <lineage>
        <taxon>Eukaryota</taxon>
        <taxon>Metazoa</taxon>
        <taxon>Cnidaria</taxon>
        <taxon>Anthozoa</taxon>
        <taxon>Hexacorallia</taxon>
        <taxon>Scleractinia</taxon>
        <taxon>Caryophylliina</taxon>
        <taxon>Caryophylliidae</taxon>
        <taxon>Desmophyllum</taxon>
    </lineage>
</organism>
<gene>
    <name evidence="1" type="ORF">OS493_006452</name>
</gene>
<dbReference type="Proteomes" id="UP001163046">
    <property type="component" value="Unassembled WGS sequence"/>
</dbReference>
<proteinExistence type="predicted"/>
<dbReference type="AlphaFoldDB" id="A0A9X0A4U2"/>
<name>A0A9X0A4U2_9CNID</name>
<sequence>MQKENVEKALKYVKEELDEDVVDLKQTEVTQSRLKVRSCAEAGTVVRLRLIHKWGSETIVLDSNDFVTLADSTAGGACVPDREIADAELIQRHVQQQRGHVEIHYHQSFLKGHVCVAGKNTSLNMQMPAIEQRFLEAGPSASHHRSITEGTGAHDV</sequence>